<dbReference type="OrthoDB" id="9789605at2"/>
<dbReference type="Proteomes" id="UP000255169">
    <property type="component" value="Unassembled WGS sequence"/>
</dbReference>
<evidence type="ECO:0000256" key="2">
    <source>
        <dbReference type="ARBA" id="ARBA00023315"/>
    </source>
</evidence>
<dbReference type="InterPro" id="IPR016181">
    <property type="entry name" value="Acyl_CoA_acyltransferase"/>
</dbReference>
<keyword evidence="2 5" id="KW-0012">Acyltransferase</keyword>
<dbReference type="InterPro" id="IPR000182">
    <property type="entry name" value="GNAT_dom"/>
</dbReference>
<proteinExistence type="predicted"/>
<evidence type="ECO:0000313" key="4">
    <source>
        <dbReference type="EMBL" id="CEK25852.1"/>
    </source>
</evidence>
<dbReference type="KEGG" id="yrb:UGYR_10435"/>
<keyword evidence="1 5" id="KW-0808">Transferase</keyword>
<evidence type="ECO:0000313" key="6">
    <source>
        <dbReference type="Proteomes" id="UP000255169"/>
    </source>
</evidence>
<dbReference type="NCBIfam" id="NF007853">
    <property type="entry name" value="PRK10562.1"/>
    <property type="match status" value="1"/>
</dbReference>
<dbReference type="PANTHER" id="PTHR43800:SF1">
    <property type="entry name" value="PEPTIDYL-LYSINE N-ACETYLTRANSFERASE YJAB"/>
    <property type="match status" value="1"/>
</dbReference>
<feature type="domain" description="N-acetyltransferase" evidence="3">
    <location>
        <begin position="1"/>
        <end position="143"/>
    </location>
</feature>
<dbReference type="GO" id="GO:0016747">
    <property type="term" value="F:acyltransferase activity, transferring groups other than amino-acyl groups"/>
    <property type="evidence" value="ECO:0007669"/>
    <property type="project" value="InterPro"/>
</dbReference>
<dbReference type="AlphaFoldDB" id="A0A085U8Q7"/>
<dbReference type="CDD" id="cd04301">
    <property type="entry name" value="NAT_SF"/>
    <property type="match status" value="1"/>
</dbReference>
<dbReference type="SUPFAM" id="SSF55729">
    <property type="entry name" value="Acyl-CoA N-acyltransferases (Nat)"/>
    <property type="match status" value="1"/>
</dbReference>
<organism evidence="5 6">
    <name type="scientific">Yersinia ruckeri</name>
    <dbReference type="NCBI Taxonomy" id="29486"/>
    <lineage>
        <taxon>Bacteria</taxon>
        <taxon>Pseudomonadati</taxon>
        <taxon>Pseudomonadota</taxon>
        <taxon>Gammaproteobacteria</taxon>
        <taxon>Enterobacterales</taxon>
        <taxon>Yersiniaceae</taxon>
        <taxon>Yersinia</taxon>
    </lineage>
</organism>
<dbReference type="RefSeq" id="WP_038242168.1">
    <property type="nucleotide sequence ID" value="NZ_CABIHR010000036.1"/>
</dbReference>
<reference evidence="5 6" key="2">
    <citation type="submission" date="2018-06" db="EMBL/GenBank/DDBJ databases">
        <authorList>
            <consortium name="Pathogen Informatics"/>
            <person name="Doyle S."/>
        </authorList>
    </citation>
    <scope>NUCLEOTIDE SEQUENCE [LARGE SCALE GENOMIC DNA]</scope>
    <source>
        <strain evidence="5 6">NCTC10476</strain>
    </source>
</reference>
<accession>A0A085U8Q7</accession>
<dbReference type="PROSITE" id="PS51186">
    <property type="entry name" value="GNAT"/>
    <property type="match status" value="1"/>
</dbReference>
<evidence type="ECO:0000313" key="5">
    <source>
        <dbReference type="EMBL" id="SUQ00745.1"/>
    </source>
</evidence>
<evidence type="ECO:0000259" key="3">
    <source>
        <dbReference type="PROSITE" id="PS51186"/>
    </source>
</evidence>
<dbReference type="EMBL" id="LN681231">
    <property type="protein sequence ID" value="CEK25852.1"/>
    <property type="molecule type" value="Genomic_DNA"/>
</dbReference>
<dbReference type="EC" id="2.3.1.-" evidence="5"/>
<dbReference type="eggNOG" id="COG0456">
    <property type="taxonomic scope" value="Bacteria"/>
</dbReference>
<dbReference type="STRING" id="29486.UGYR_10435"/>
<dbReference type="EMBL" id="UHJG01000001">
    <property type="protein sequence ID" value="SUQ00745.1"/>
    <property type="molecule type" value="Genomic_DNA"/>
</dbReference>
<name>A0A085U8Q7_YERRU</name>
<dbReference type="PATRIC" id="fig|29486.44.peg.1093"/>
<dbReference type="Pfam" id="PF13673">
    <property type="entry name" value="Acetyltransf_10"/>
    <property type="match status" value="1"/>
</dbReference>
<evidence type="ECO:0000256" key="1">
    <source>
        <dbReference type="ARBA" id="ARBA00022679"/>
    </source>
</evidence>
<sequence>MIRQAQPEDQDALMKLWLPSTIAAHPFVPETYWHESAALVRDTYLPQAISWIYQGQDDIYGFISILNEQLIGALFVRQNYFGQNIGQALMQHAQAQYPALTLEVYQKNQRAYHFYRKQGFTVTERTYNEETQNVILTMQWLYDQYSEKNN</sequence>
<protein>
    <submittedName>
        <fullName evidence="5">Acetyltransferase</fullName>
        <ecNumber evidence="5">2.3.1.-</ecNumber>
    </submittedName>
    <submittedName>
        <fullName evidence="4">PhnO protein</fullName>
    </submittedName>
</protein>
<dbReference type="Gene3D" id="3.40.630.30">
    <property type="match status" value="1"/>
</dbReference>
<dbReference type="GeneID" id="66877838"/>
<reference evidence="4" key="1">
    <citation type="journal article" date="2015" name="Genome Announc.">
        <title>Complete Genome Sequence of Yersinia ruckeri Strain CSF007-82, Etiologic Agent of Red Mouth Disease in Salmonid Fish.</title>
        <authorList>
            <person name="Nelson M.C."/>
            <person name="LaPatra S.E."/>
            <person name="Welch T.J."/>
            <person name="Graf J."/>
        </authorList>
    </citation>
    <scope>NUCLEOTIDE SEQUENCE</scope>
    <source>
        <strain evidence="4">CSF007-82</strain>
    </source>
</reference>
<dbReference type="PANTHER" id="PTHR43800">
    <property type="entry name" value="PEPTIDYL-LYSINE N-ACETYLTRANSFERASE YJAB"/>
    <property type="match status" value="1"/>
</dbReference>
<keyword evidence="6" id="KW-1185">Reference proteome</keyword>
<gene>
    <name evidence="5" type="primary">yjaB</name>
    <name evidence="4" type="ORF">CSF007_0285</name>
    <name evidence="5" type="ORF">NCTC10476_02051</name>
</gene>